<dbReference type="InterPro" id="IPR051913">
    <property type="entry name" value="GH2_Domain-Containing"/>
</dbReference>
<proteinExistence type="inferred from homology"/>
<dbReference type="SUPFAM" id="SSF51445">
    <property type="entry name" value="(Trans)glycosidases"/>
    <property type="match status" value="1"/>
</dbReference>
<dbReference type="InterPro" id="IPR006102">
    <property type="entry name" value="Ig-like_GH2"/>
</dbReference>
<dbReference type="Gene3D" id="3.20.20.80">
    <property type="entry name" value="Glycosidases"/>
    <property type="match status" value="1"/>
</dbReference>
<keyword evidence="3" id="KW-0326">Glycosidase</keyword>
<dbReference type="PANTHER" id="PTHR42732">
    <property type="entry name" value="BETA-GALACTOSIDASE"/>
    <property type="match status" value="1"/>
</dbReference>
<keyword evidence="2 7" id="KW-0378">Hydrolase</keyword>
<dbReference type="Pfam" id="PF00703">
    <property type="entry name" value="Glyco_hydro_2"/>
    <property type="match status" value="1"/>
</dbReference>
<keyword evidence="8" id="KW-1185">Reference proteome</keyword>
<evidence type="ECO:0000256" key="2">
    <source>
        <dbReference type="ARBA" id="ARBA00022801"/>
    </source>
</evidence>
<dbReference type="Pfam" id="PF02837">
    <property type="entry name" value="Glyco_hydro_2_N"/>
    <property type="match status" value="1"/>
</dbReference>
<evidence type="ECO:0000256" key="3">
    <source>
        <dbReference type="ARBA" id="ARBA00023295"/>
    </source>
</evidence>
<dbReference type="RefSeq" id="WP_344590410.1">
    <property type="nucleotide sequence ID" value="NZ_BAAARW010000012.1"/>
</dbReference>
<dbReference type="SMART" id="SM00758">
    <property type="entry name" value="PA14"/>
    <property type="match status" value="1"/>
</dbReference>
<dbReference type="InterPro" id="IPR006104">
    <property type="entry name" value="Glyco_hydro_2_N"/>
</dbReference>
<organism evidence="7 8">
    <name type="scientific">Actinomadura vinacea</name>
    <dbReference type="NCBI Taxonomy" id="115336"/>
    <lineage>
        <taxon>Bacteria</taxon>
        <taxon>Bacillati</taxon>
        <taxon>Actinomycetota</taxon>
        <taxon>Actinomycetes</taxon>
        <taxon>Streptosporangiales</taxon>
        <taxon>Thermomonosporaceae</taxon>
        <taxon>Actinomadura</taxon>
    </lineage>
</organism>
<dbReference type="GO" id="GO:0016787">
    <property type="term" value="F:hydrolase activity"/>
    <property type="evidence" value="ECO:0007669"/>
    <property type="project" value="UniProtKB-KW"/>
</dbReference>
<dbReference type="Pfam" id="PF07691">
    <property type="entry name" value="PA14"/>
    <property type="match status" value="1"/>
</dbReference>
<dbReference type="InterPro" id="IPR008979">
    <property type="entry name" value="Galactose-bd-like_sf"/>
</dbReference>
<dbReference type="Gene3D" id="2.60.120.260">
    <property type="entry name" value="Galactose-binding domain-like"/>
    <property type="match status" value="1"/>
</dbReference>
<accession>A0ABN3J8S1</accession>
<dbReference type="InterPro" id="IPR006103">
    <property type="entry name" value="Glyco_hydro_2_cat"/>
</dbReference>
<comment type="similarity">
    <text evidence="1">Belongs to the glycosyl hydrolase 2 family.</text>
</comment>
<evidence type="ECO:0000259" key="6">
    <source>
        <dbReference type="PROSITE" id="PS51820"/>
    </source>
</evidence>
<dbReference type="InterPro" id="IPR011658">
    <property type="entry name" value="PA14_dom"/>
</dbReference>
<reference evidence="7 8" key="1">
    <citation type="journal article" date="2019" name="Int. J. Syst. Evol. Microbiol.">
        <title>The Global Catalogue of Microorganisms (GCM) 10K type strain sequencing project: providing services to taxonomists for standard genome sequencing and annotation.</title>
        <authorList>
            <consortium name="The Broad Institute Genomics Platform"/>
            <consortium name="The Broad Institute Genome Sequencing Center for Infectious Disease"/>
            <person name="Wu L."/>
            <person name="Ma J."/>
        </authorList>
    </citation>
    <scope>NUCLEOTIDE SEQUENCE [LARGE SCALE GENOMIC DNA]</scope>
    <source>
        <strain evidence="7 8">JCM 3325</strain>
    </source>
</reference>
<dbReference type="Pfam" id="PF02836">
    <property type="entry name" value="Glyco_hydro_2_C"/>
    <property type="match status" value="1"/>
</dbReference>
<feature type="domain" description="PA14" evidence="6">
    <location>
        <begin position="52"/>
        <end position="196"/>
    </location>
</feature>
<dbReference type="PANTHER" id="PTHR42732:SF2">
    <property type="entry name" value="BETA-MANNOSIDASE"/>
    <property type="match status" value="1"/>
</dbReference>
<dbReference type="Gene3D" id="2.60.40.10">
    <property type="entry name" value="Immunoglobulins"/>
    <property type="match status" value="1"/>
</dbReference>
<dbReference type="SUPFAM" id="SSF49785">
    <property type="entry name" value="Galactose-binding domain-like"/>
    <property type="match status" value="1"/>
</dbReference>
<evidence type="ECO:0000256" key="4">
    <source>
        <dbReference type="SAM" id="MobiDB-lite"/>
    </source>
</evidence>
<dbReference type="InterPro" id="IPR036156">
    <property type="entry name" value="Beta-gal/glucu_dom_sf"/>
</dbReference>
<gene>
    <name evidence="7" type="ORF">GCM10010191_38870</name>
</gene>
<evidence type="ECO:0000256" key="1">
    <source>
        <dbReference type="ARBA" id="ARBA00007401"/>
    </source>
</evidence>
<feature type="chain" id="PRO_5046966928" evidence="5">
    <location>
        <begin position="37"/>
        <end position="889"/>
    </location>
</feature>
<dbReference type="PROSITE" id="PS51820">
    <property type="entry name" value="PA14"/>
    <property type="match status" value="1"/>
</dbReference>
<sequence length="889" mass="96974">MNAKRPRPPMRPRPAIVLALLAALVWQFVAALPATAAPASAPGGDRTPAPAAERSGLRGDYYTSSAPGAFDFHQLKSTVVDPNIELPDLEGTFRELTGQNDHVSVRWTGRIRPERSEPHTFSMIGDNGFRLWVDGRLIIDNWADNWDQEKTGAPIGLQAGTDYDIKIEYFENVGGSNLRLRRQTPSRPKEIVPASAFTLPAGFDPPGPGTAAVEKSGDAVSLGFDTALAAPPASAREHFRLTVGGTPWPLEALKPGPGDPSVLVLTPAHPIPKQAGNTVRVSYDGAGGVTTGDGTALEAFTHVPTANGSDYTIRTRWAAEMNPRDPLPEYPRPQLTRERWRSLNGTWQFAAAREGEAPPVGRNLDERIVVPFPAESVLSGIERNEDRMWYRRTFTVPNGWRVRADRDRGGQRLLLHLDAVDWESAVYVNGRRVAVHRGGYDRFSVDVTDALKPGGGPQELIVGVHDPTGLDGQAVGKQRKTPGGIFYTPASGIWRSVWLEPVAPAHVTSLRSTPDVAGEALRVTVRAQGADGTRAVVTARDGRRVVGRATGAAGTELRVPVPKPKLWSPDRPFLYDLDVALVDDRGRTVDRAGSYFGMRTVEVKQVGGVNRMLLNGEPVFQMGPLDQGFWPDGIYTAPTDKALRYDLEQTRRLGFNTVRKHVKVESDRWYTWADRLGLIVWQDMPSMFGSPDAAERAQYETELRTMLDQHHNNPSIVMWVPFNEGWGQYDQARIADLVKGWDPSRLVNNMSGINCCGAVDGGNGDIMDYHIYPGPGSPGAPTAARASVLGEYGGLGLPVIGHTWSGGGWGYAVEPDPKALTDRYVAMSEQLRRLRTCNGLSAAIYTQTTDVETELNGLLTYDRAVVKPDVKRIADANRAVIDETPVGCG</sequence>
<name>A0ABN3J8S1_9ACTN</name>
<comment type="caution">
    <text evidence="7">The sequence shown here is derived from an EMBL/GenBank/DDBJ whole genome shotgun (WGS) entry which is preliminary data.</text>
</comment>
<dbReference type="SUPFAM" id="SSF49303">
    <property type="entry name" value="beta-Galactosidase/glucuronidase domain"/>
    <property type="match status" value="1"/>
</dbReference>
<dbReference type="EMBL" id="BAAARW010000012">
    <property type="protein sequence ID" value="GAA2423157.1"/>
    <property type="molecule type" value="Genomic_DNA"/>
</dbReference>
<evidence type="ECO:0000313" key="8">
    <source>
        <dbReference type="Proteomes" id="UP001501231"/>
    </source>
</evidence>
<dbReference type="Proteomes" id="UP001501231">
    <property type="component" value="Unassembled WGS sequence"/>
</dbReference>
<dbReference type="Gene3D" id="3.90.182.10">
    <property type="entry name" value="Toxin - Anthrax Protective Antigen,domain 1"/>
    <property type="match status" value="1"/>
</dbReference>
<feature type="signal peptide" evidence="5">
    <location>
        <begin position="1"/>
        <end position="36"/>
    </location>
</feature>
<dbReference type="InterPro" id="IPR013783">
    <property type="entry name" value="Ig-like_fold"/>
</dbReference>
<protein>
    <submittedName>
        <fullName evidence="7">Glycoside hydrolase family 2</fullName>
    </submittedName>
</protein>
<evidence type="ECO:0000313" key="7">
    <source>
        <dbReference type="EMBL" id="GAA2423157.1"/>
    </source>
</evidence>
<feature type="region of interest" description="Disordered" evidence="4">
    <location>
        <begin position="37"/>
        <end position="58"/>
    </location>
</feature>
<dbReference type="InterPro" id="IPR037524">
    <property type="entry name" value="PA14/GLEYA"/>
</dbReference>
<dbReference type="SUPFAM" id="SSF56988">
    <property type="entry name" value="Anthrax protective antigen"/>
    <property type="match status" value="1"/>
</dbReference>
<evidence type="ECO:0000256" key="5">
    <source>
        <dbReference type="SAM" id="SignalP"/>
    </source>
</evidence>
<keyword evidence="5" id="KW-0732">Signal</keyword>
<dbReference type="InterPro" id="IPR017853">
    <property type="entry name" value="GH"/>
</dbReference>